<evidence type="ECO:0000313" key="5">
    <source>
        <dbReference type="EMBL" id="RDW85185.1"/>
    </source>
</evidence>
<dbReference type="Pfam" id="PF02771">
    <property type="entry name" value="Acyl-CoA_dh_N"/>
    <property type="match status" value="1"/>
</dbReference>
<reference evidence="5 6" key="1">
    <citation type="journal article" date="2018" name="IMA Fungus">
        <title>IMA Genome-F 9: Draft genome sequence of Annulohypoxylon stygium, Aspergillus mulundensis, Berkeleyomyces basicola (syn. Thielaviopsis basicola), Ceratocystis smalleyi, two Cercospora beticola strains, Coleophoma cylindrospora, Fusarium fracticaudum, Phialophora cf. hyalina, and Morchella septimelata.</title>
        <authorList>
            <person name="Wingfield B.D."/>
            <person name="Bills G.F."/>
            <person name="Dong Y."/>
            <person name="Huang W."/>
            <person name="Nel W.J."/>
            <person name="Swalarsk-Parry B.S."/>
            <person name="Vaghefi N."/>
            <person name="Wilken P.M."/>
            <person name="An Z."/>
            <person name="de Beer Z.W."/>
            <person name="De Vos L."/>
            <person name="Chen L."/>
            <person name="Duong T.A."/>
            <person name="Gao Y."/>
            <person name="Hammerbacher A."/>
            <person name="Kikkert J.R."/>
            <person name="Li Y."/>
            <person name="Li H."/>
            <person name="Li K."/>
            <person name="Li Q."/>
            <person name="Liu X."/>
            <person name="Ma X."/>
            <person name="Naidoo K."/>
            <person name="Pethybridge S.J."/>
            <person name="Sun J."/>
            <person name="Steenkamp E.T."/>
            <person name="van der Nest M.A."/>
            <person name="van Wyk S."/>
            <person name="Wingfield M.J."/>
            <person name="Xiong C."/>
            <person name="Yue Q."/>
            <person name="Zhang X."/>
        </authorList>
    </citation>
    <scope>NUCLEOTIDE SEQUENCE [LARGE SCALE GENOMIC DNA]</scope>
    <source>
        <strain evidence="5 6">BP6252</strain>
    </source>
</reference>
<dbReference type="PANTHER" id="PTHR43884:SF12">
    <property type="entry name" value="ISOVALERYL-COA DEHYDROGENASE, MITOCHONDRIAL-RELATED"/>
    <property type="match status" value="1"/>
</dbReference>
<keyword evidence="6" id="KW-1185">Reference proteome</keyword>
<dbReference type="Gene3D" id="2.40.110.10">
    <property type="entry name" value="Butyryl-CoA Dehydrogenase, subunit A, domain 2"/>
    <property type="match status" value="1"/>
</dbReference>
<organism evidence="5 6">
    <name type="scientific">Coleophoma cylindrospora</name>
    <dbReference type="NCBI Taxonomy" id="1849047"/>
    <lineage>
        <taxon>Eukaryota</taxon>
        <taxon>Fungi</taxon>
        <taxon>Dikarya</taxon>
        <taxon>Ascomycota</taxon>
        <taxon>Pezizomycotina</taxon>
        <taxon>Leotiomycetes</taxon>
        <taxon>Helotiales</taxon>
        <taxon>Dermateaceae</taxon>
        <taxon>Coleophoma</taxon>
    </lineage>
</organism>
<dbReference type="Proteomes" id="UP000256645">
    <property type="component" value="Unassembled WGS sequence"/>
</dbReference>
<dbReference type="EMBL" id="PDLM01000002">
    <property type="protein sequence ID" value="RDW85185.1"/>
    <property type="molecule type" value="Genomic_DNA"/>
</dbReference>
<name>A0A3D8SFR7_9HELO</name>
<dbReference type="PIRSF" id="PIRSF016578">
    <property type="entry name" value="HsaA"/>
    <property type="match status" value="1"/>
</dbReference>
<gene>
    <name evidence="5" type="ORF">BP6252_02775</name>
</gene>
<dbReference type="PANTHER" id="PTHR43884">
    <property type="entry name" value="ACYL-COA DEHYDROGENASE"/>
    <property type="match status" value="1"/>
</dbReference>
<dbReference type="GO" id="GO:0050660">
    <property type="term" value="F:flavin adenine dinucleotide binding"/>
    <property type="evidence" value="ECO:0007669"/>
    <property type="project" value="InterPro"/>
</dbReference>
<evidence type="ECO:0000259" key="3">
    <source>
        <dbReference type="Pfam" id="PF02771"/>
    </source>
</evidence>
<proteinExistence type="predicted"/>
<dbReference type="InterPro" id="IPR037069">
    <property type="entry name" value="AcylCoA_DH/ox_N_sf"/>
</dbReference>
<dbReference type="Gene3D" id="1.20.140.10">
    <property type="entry name" value="Butyryl-CoA Dehydrogenase, subunit A, domain 3"/>
    <property type="match status" value="1"/>
</dbReference>
<dbReference type="InterPro" id="IPR013786">
    <property type="entry name" value="AcylCoA_DH/ox_N"/>
</dbReference>
<evidence type="ECO:0000313" key="6">
    <source>
        <dbReference type="Proteomes" id="UP000256645"/>
    </source>
</evidence>
<protein>
    <submittedName>
        <fullName evidence="5">Uncharacterized protein</fullName>
    </submittedName>
</protein>
<dbReference type="Gene3D" id="1.10.540.10">
    <property type="entry name" value="Acyl-CoA dehydrogenase/oxidase, N-terminal domain"/>
    <property type="match status" value="1"/>
</dbReference>
<dbReference type="GO" id="GO:0008470">
    <property type="term" value="F:3-methylbutanoyl-CoA dehydrogenase activity"/>
    <property type="evidence" value="ECO:0007669"/>
    <property type="project" value="TreeGrafter"/>
</dbReference>
<keyword evidence="1" id="KW-0285">Flavoprotein</keyword>
<feature type="domain" description="Acyl-CoA dehydrogenase/oxidase N-terminal" evidence="3">
    <location>
        <begin position="43"/>
        <end position="132"/>
    </location>
</feature>
<sequence>MSVTEAIKAREEASLRWLSAPKPSTSSAWVERAAEASAILKIDAVERDEARKPPYAEIKLLKDAGFVNLLGPREFGGGGETWQTSYKITKEIAKADGSIGHLLGNHYSWFWSSQILGTADQAKQWLKEFTEGNYYLGGAVNPRNADMTADDDGEEVIFNGDKFFSTGGVISDVTVLEGVLQGSNNLHAFAFVKTDHPGISFKGDWDVIGQRLTESGGCVIKDVRVPWNQIAGFVDKKLTPRDAYHDFILPPVQLQFAAVHVGVGLGAIETAADYTKSITRAWPYGGDNKAKAVEEWYILEGYGRLQTKLWAAQALLDQTAERISKLIHAPRNELTQQARGEIAVQVAATKANAIEVTLEVSTKIFELVGARGSLSKYGFDRFWRNTRVHSLHDPPSYKFREVGVWSLLHEVPEPSWYT</sequence>
<dbReference type="GO" id="GO:0006552">
    <property type="term" value="P:L-leucine catabolic process"/>
    <property type="evidence" value="ECO:0007669"/>
    <property type="project" value="TreeGrafter"/>
</dbReference>
<dbReference type="InterPro" id="IPR046373">
    <property type="entry name" value="Acyl-CoA_Oxase/DH_mid-dom_sf"/>
</dbReference>
<accession>A0A3D8SFR7</accession>
<dbReference type="InterPro" id="IPR009100">
    <property type="entry name" value="AcylCoA_DH/oxidase_NM_dom_sf"/>
</dbReference>
<dbReference type="FunFam" id="2.40.110.10:FF:000020">
    <property type="entry name" value="Putative acyl-CoA dehydrogenase YdbM"/>
    <property type="match status" value="1"/>
</dbReference>
<evidence type="ECO:0000256" key="1">
    <source>
        <dbReference type="ARBA" id="ARBA00022630"/>
    </source>
</evidence>
<evidence type="ECO:0000259" key="4">
    <source>
        <dbReference type="Pfam" id="PF08028"/>
    </source>
</evidence>
<keyword evidence="2" id="KW-0560">Oxidoreductase</keyword>
<feature type="domain" description="Acyl-CoA dehydrogenase C-terminal" evidence="4">
    <location>
        <begin position="256"/>
        <end position="392"/>
    </location>
</feature>
<dbReference type="SUPFAM" id="SSF56645">
    <property type="entry name" value="Acyl-CoA dehydrogenase NM domain-like"/>
    <property type="match status" value="1"/>
</dbReference>
<comment type="caution">
    <text evidence="5">The sequence shown here is derived from an EMBL/GenBank/DDBJ whole genome shotgun (WGS) entry which is preliminary data.</text>
</comment>
<dbReference type="SUPFAM" id="SSF47203">
    <property type="entry name" value="Acyl-CoA dehydrogenase C-terminal domain-like"/>
    <property type="match status" value="1"/>
</dbReference>
<dbReference type="OrthoDB" id="5356974at2759"/>
<dbReference type="InterPro" id="IPR013107">
    <property type="entry name" value="Acyl-CoA_DH_C"/>
</dbReference>
<dbReference type="STRING" id="1849047.A0A3D8SFR7"/>
<dbReference type="InterPro" id="IPR036250">
    <property type="entry name" value="AcylCo_DH-like_C"/>
</dbReference>
<evidence type="ECO:0000256" key="2">
    <source>
        <dbReference type="ARBA" id="ARBA00023002"/>
    </source>
</evidence>
<dbReference type="AlphaFoldDB" id="A0A3D8SFR7"/>
<dbReference type="Pfam" id="PF08028">
    <property type="entry name" value="Acyl-CoA_dh_2"/>
    <property type="match status" value="1"/>
</dbReference>